<reference evidence="3 4" key="1">
    <citation type="submission" date="2012-12" db="EMBL/GenBank/DDBJ databases">
        <title>The Genome Sequence of Bacillus cereus HuB4-4.</title>
        <authorList>
            <consortium name="The Broad Institute Genome Sequencing Platform"/>
            <consortium name="The Broad Institute Genome Sequencing Center for Infectious Disease"/>
            <person name="Feldgarden M."/>
            <person name="Van der Auwera G.A."/>
            <person name="Mahillon J."/>
            <person name="Duprez V."/>
            <person name="Timmery S."/>
            <person name="Mattelet C."/>
            <person name="Dierick K."/>
            <person name="Sun M."/>
            <person name="Yu Z."/>
            <person name="Zhu L."/>
            <person name="Hu X."/>
            <person name="Shank E.B."/>
            <person name="Swiecicka I."/>
            <person name="Hansen B.M."/>
            <person name="Andrup L."/>
            <person name="Walker B."/>
            <person name="Young S.K."/>
            <person name="Zeng Q."/>
            <person name="Gargeya S."/>
            <person name="Fitzgerald M."/>
            <person name="Haas B."/>
            <person name="Abouelleil A."/>
            <person name="Alvarado L."/>
            <person name="Arachchi H.M."/>
            <person name="Berlin A.M."/>
            <person name="Chapman S.B."/>
            <person name="Dewar J."/>
            <person name="Goldberg J."/>
            <person name="Griggs A."/>
            <person name="Gujja S."/>
            <person name="Hansen M."/>
            <person name="Howarth C."/>
            <person name="Imamovic A."/>
            <person name="Larimer J."/>
            <person name="McCowan C."/>
            <person name="Murphy C."/>
            <person name="Neiman D."/>
            <person name="Pearson M."/>
            <person name="Priest M."/>
            <person name="Roberts A."/>
            <person name="Saif S."/>
            <person name="Shea T."/>
            <person name="Sisk P."/>
            <person name="Sykes S."/>
            <person name="Wortman J."/>
            <person name="Nusbaum C."/>
            <person name="Birren B."/>
        </authorList>
    </citation>
    <scope>NUCLEOTIDE SEQUENCE [LARGE SCALE GENOMIC DNA]</scope>
    <source>
        <strain evidence="3 4">HuB4-4</strain>
    </source>
</reference>
<dbReference type="AlphaFoldDB" id="A0A9W5VIB8"/>
<evidence type="ECO:0000259" key="2">
    <source>
        <dbReference type="Pfam" id="PF08401"/>
    </source>
</evidence>
<feature type="region of interest" description="Disordered" evidence="1">
    <location>
        <begin position="503"/>
        <end position="527"/>
    </location>
</feature>
<dbReference type="EMBL" id="AHEF01000104">
    <property type="protein sequence ID" value="EOP78933.1"/>
    <property type="molecule type" value="Genomic_DNA"/>
</dbReference>
<dbReference type="Pfam" id="PF08401">
    <property type="entry name" value="ArdcN"/>
    <property type="match status" value="1"/>
</dbReference>
<dbReference type="RefSeq" id="WP_016099584.1">
    <property type="nucleotide sequence ID" value="NZ_KB976548.1"/>
</dbReference>
<sequence length="543" mass="62317">MIFYDDIGISAEETKQFMGTVLEDLEHYYHSEEGVLELAEFMSRFSNYSGRNMQVIKSQTPDAYACANLKTYNKAGFSLKDGEKEMKIFHPHIKEYVRDSKSKDEVLVKDLTAEQKGQIKKGDLKVKKDITYYLKKSALDISQTNATSDDLKKIFPNRQFDFEVSEENKNMLISGIHVVAEKEEIESHALEENENSLEIKQIPELIYELIREKLQGKKGKGSKDEVAGEFETRMATHIVCTHYGMDTSENTVPYISKWVQSDQDLKEKDSSIINIHDTARTFINVIDQEISELQRGTEKELQKHNPVISNDTKELNEKDVVNDEKEQKKFELPAFQKRVLKRIQEKAEQAVSENIGLNLGSHWNAVSQQAELNSKSRWDDYKINLSEDGKYIEDIQPNMILSLGELDTIVNKFGTEEEVENLKIITEEMKPHYEAGSKETELFNTHVAKVSVDQDKNMKVECISEYVSDSDIEFDFNHSVTEAIDSINSSITKAHKEVMSEDIEHQGSNQGLSTGQQNEGAAVMRKQETRRMARMAYMQQIER</sequence>
<proteinExistence type="predicted"/>
<dbReference type="Proteomes" id="UP000014009">
    <property type="component" value="Unassembled WGS sequence"/>
</dbReference>
<name>A0A9W5VIB8_BACCE</name>
<evidence type="ECO:0000313" key="4">
    <source>
        <dbReference type="Proteomes" id="UP000014009"/>
    </source>
</evidence>
<evidence type="ECO:0000256" key="1">
    <source>
        <dbReference type="SAM" id="MobiDB-lite"/>
    </source>
</evidence>
<protein>
    <recommendedName>
        <fullName evidence="2">N-terminal domain-containing protein</fullName>
    </recommendedName>
</protein>
<feature type="compositionally biased region" description="Polar residues" evidence="1">
    <location>
        <begin position="506"/>
        <end position="519"/>
    </location>
</feature>
<dbReference type="InterPro" id="IPR013610">
    <property type="entry name" value="ArdC_N"/>
</dbReference>
<evidence type="ECO:0000313" key="3">
    <source>
        <dbReference type="EMBL" id="EOP78933.1"/>
    </source>
</evidence>
<gene>
    <name evidence="3" type="ORF">IGM_06540</name>
</gene>
<comment type="caution">
    <text evidence="3">The sequence shown here is derived from an EMBL/GenBank/DDBJ whole genome shotgun (WGS) entry which is preliminary data.</text>
</comment>
<feature type="domain" description="N-terminal" evidence="2">
    <location>
        <begin position="16"/>
        <end position="126"/>
    </location>
</feature>
<dbReference type="GO" id="GO:0003697">
    <property type="term" value="F:single-stranded DNA binding"/>
    <property type="evidence" value="ECO:0007669"/>
    <property type="project" value="InterPro"/>
</dbReference>
<organism evidence="3 4">
    <name type="scientific">Bacillus cereus HuB4-4</name>
    <dbReference type="NCBI Taxonomy" id="1053211"/>
    <lineage>
        <taxon>Bacteria</taxon>
        <taxon>Bacillati</taxon>
        <taxon>Bacillota</taxon>
        <taxon>Bacilli</taxon>
        <taxon>Bacillales</taxon>
        <taxon>Bacillaceae</taxon>
        <taxon>Bacillus</taxon>
        <taxon>Bacillus cereus group</taxon>
    </lineage>
</organism>
<accession>A0A9W5VIB8</accession>